<dbReference type="Proteomes" id="UP000198960">
    <property type="component" value="Unassembled WGS sequence"/>
</dbReference>
<feature type="compositionally biased region" description="Low complexity" evidence="3">
    <location>
        <begin position="1"/>
        <end position="20"/>
    </location>
</feature>
<dbReference type="EMBL" id="FOEE01000004">
    <property type="protein sequence ID" value="SEO78339.1"/>
    <property type="molecule type" value="Genomic_DNA"/>
</dbReference>
<evidence type="ECO:0000256" key="2">
    <source>
        <dbReference type="ARBA" id="ARBA00022795"/>
    </source>
</evidence>
<name>A0A1H8SH36_9ACTN</name>
<gene>
    <name evidence="4" type="ORF">SAMN05660991_01739</name>
</gene>
<dbReference type="Pfam" id="PF03963">
    <property type="entry name" value="FlgD"/>
    <property type="match status" value="1"/>
</dbReference>
<reference evidence="5" key="1">
    <citation type="submission" date="2016-10" db="EMBL/GenBank/DDBJ databases">
        <authorList>
            <person name="Varghese N."/>
            <person name="Submissions S."/>
        </authorList>
    </citation>
    <scope>NUCLEOTIDE SEQUENCE [LARGE SCALE GENOMIC DNA]</scope>
    <source>
        <strain evidence="5">DSM 45413</strain>
    </source>
</reference>
<accession>A0A1H8SH36</accession>
<proteinExistence type="inferred from homology"/>
<dbReference type="RefSeq" id="WP_091942145.1">
    <property type="nucleotide sequence ID" value="NZ_FOEE01000004.1"/>
</dbReference>
<dbReference type="OrthoDB" id="9785233at2"/>
<dbReference type="AlphaFoldDB" id="A0A1H8SH36"/>
<evidence type="ECO:0000256" key="1">
    <source>
        <dbReference type="ARBA" id="ARBA00010577"/>
    </source>
</evidence>
<sequence length="140" mass="14713">MTAPVGGTVASAATSSAATTVDRKDQNSKDMFLQLLVAQMRYQDPSNPASTTEFMSQTATFTQVEKLQELATQSAEMLSLQRSLSAGALVGHDVSWTDESGATRTGTVSSVRFFAGEPVAVVGDTEVPFGRLSEISASSD</sequence>
<organism evidence="4 5">
    <name type="scientific">Trujillonella endophytica</name>
    <dbReference type="NCBI Taxonomy" id="673521"/>
    <lineage>
        <taxon>Bacteria</taxon>
        <taxon>Bacillati</taxon>
        <taxon>Actinomycetota</taxon>
        <taxon>Actinomycetes</taxon>
        <taxon>Geodermatophilales</taxon>
        <taxon>Geodermatophilaceae</taxon>
        <taxon>Trujillonella</taxon>
    </lineage>
</organism>
<comment type="similarity">
    <text evidence="1">Belongs to the FlgD family.</text>
</comment>
<keyword evidence="4" id="KW-0282">Flagellum</keyword>
<evidence type="ECO:0000313" key="4">
    <source>
        <dbReference type="EMBL" id="SEO78339.1"/>
    </source>
</evidence>
<keyword evidence="4" id="KW-0969">Cilium</keyword>
<evidence type="ECO:0000313" key="5">
    <source>
        <dbReference type="Proteomes" id="UP000198960"/>
    </source>
</evidence>
<evidence type="ECO:0000256" key="3">
    <source>
        <dbReference type="SAM" id="MobiDB-lite"/>
    </source>
</evidence>
<dbReference type="InterPro" id="IPR005648">
    <property type="entry name" value="FlgD"/>
</dbReference>
<protein>
    <submittedName>
        <fullName evidence="4">Flagellar basal-body rod modification protein FlgD</fullName>
    </submittedName>
</protein>
<feature type="region of interest" description="Disordered" evidence="3">
    <location>
        <begin position="1"/>
        <end position="24"/>
    </location>
</feature>
<keyword evidence="4" id="KW-0966">Cell projection</keyword>
<keyword evidence="2" id="KW-1005">Bacterial flagellum biogenesis</keyword>
<dbReference type="STRING" id="673521.SAMN05660991_01739"/>
<keyword evidence="5" id="KW-1185">Reference proteome</keyword>
<dbReference type="GO" id="GO:0044781">
    <property type="term" value="P:bacterial-type flagellum organization"/>
    <property type="evidence" value="ECO:0007669"/>
    <property type="project" value="UniProtKB-KW"/>
</dbReference>